<dbReference type="AlphaFoldDB" id="A0A9P6FXF8"/>
<name>A0A9P6FXF8_9FUNG</name>
<proteinExistence type="predicted"/>
<keyword evidence="2" id="KW-1185">Reference proteome</keyword>
<dbReference type="Gene3D" id="3.80.10.10">
    <property type="entry name" value="Ribonuclease Inhibitor"/>
    <property type="match status" value="1"/>
</dbReference>
<comment type="caution">
    <text evidence="1">The sequence shown here is derived from an EMBL/GenBank/DDBJ whole genome shotgun (WGS) entry which is preliminary data.</text>
</comment>
<accession>A0A9P6FXF8</accession>
<organism evidence="1 2">
    <name type="scientific">Lunasporangiospora selenospora</name>
    <dbReference type="NCBI Taxonomy" id="979761"/>
    <lineage>
        <taxon>Eukaryota</taxon>
        <taxon>Fungi</taxon>
        <taxon>Fungi incertae sedis</taxon>
        <taxon>Mucoromycota</taxon>
        <taxon>Mortierellomycotina</taxon>
        <taxon>Mortierellomycetes</taxon>
        <taxon>Mortierellales</taxon>
        <taxon>Mortierellaceae</taxon>
        <taxon>Lunasporangiospora</taxon>
    </lineage>
</organism>
<dbReference type="InterPro" id="IPR032675">
    <property type="entry name" value="LRR_dom_sf"/>
</dbReference>
<dbReference type="EMBL" id="JAABOA010000649">
    <property type="protein sequence ID" value="KAF9583608.1"/>
    <property type="molecule type" value="Genomic_DNA"/>
</dbReference>
<dbReference type="Proteomes" id="UP000780801">
    <property type="component" value="Unassembled WGS sequence"/>
</dbReference>
<sequence>MSNRLHVYILHSQHSQEMIPHKVSLDDLLALPELTDIIAAHLPLGTREVLVQTCRAWKFIWTPYLYETIRFGELKCPSLCESMLYTYGHHVKSINLWSFRQLNPSPRLFSAVPNLTSLVLQSPPRLKQEFQISLEAVPRLKSLTFTSAEHCTSFSVVASLAGLECLKWNYARSFTSEVSDGQLLIAEILHVLKSCRRLKQLHLENTIVVDQESPDTGDTRGQEDNKDDSWENSTLVEMSLRNTSFQHGRHQDQTEHSALLSGVMERIPNLFTLMLDQHTGSGIRDWIHLLEHTPHLGQLTLILPENSYHQPLLLKAILQSHSKLETLKIHPGENYPQELLHEIMMKNPRLQIISVNKSSVFEDNTLLSLCGMPKSLSTLPNPTPSFPSSQKSIQPILTYTLRSLNLNACASVTCHGARAILETCAGLESLDLCRTSANSIELFEGERPWACQKTLYKLSMDLRPRTQNYAPYNAWWDLHSYSSNPPYYSTEEEATIRSRLYACKALQQLTLTGRAVTISLFESEPLPPRLQFIELLFPLPALTGQTKLYMDEYQSSRAPSTSSVQSTKSAIRKEAVIERINDVFSDWEQLKVLTWKSTKHHKMLASVKGTRW</sequence>
<evidence type="ECO:0000313" key="1">
    <source>
        <dbReference type="EMBL" id="KAF9583608.1"/>
    </source>
</evidence>
<dbReference type="OrthoDB" id="2327632at2759"/>
<evidence type="ECO:0000313" key="2">
    <source>
        <dbReference type="Proteomes" id="UP000780801"/>
    </source>
</evidence>
<dbReference type="SUPFAM" id="SSF52047">
    <property type="entry name" value="RNI-like"/>
    <property type="match status" value="1"/>
</dbReference>
<gene>
    <name evidence="1" type="ORF">BGW38_009055</name>
</gene>
<protein>
    <submittedName>
        <fullName evidence="1">Uncharacterized protein</fullName>
    </submittedName>
</protein>
<reference evidence="1" key="1">
    <citation type="journal article" date="2020" name="Fungal Divers.">
        <title>Resolving the Mortierellaceae phylogeny through synthesis of multi-gene phylogenetics and phylogenomics.</title>
        <authorList>
            <person name="Vandepol N."/>
            <person name="Liber J."/>
            <person name="Desiro A."/>
            <person name="Na H."/>
            <person name="Kennedy M."/>
            <person name="Barry K."/>
            <person name="Grigoriev I.V."/>
            <person name="Miller A.N."/>
            <person name="O'Donnell K."/>
            <person name="Stajich J.E."/>
            <person name="Bonito G."/>
        </authorList>
    </citation>
    <scope>NUCLEOTIDE SEQUENCE</scope>
    <source>
        <strain evidence="1">KOD1015</strain>
    </source>
</reference>